<dbReference type="RefSeq" id="WP_381525729.1">
    <property type="nucleotide sequence ID" value="NZ_JBHULN010000015.1"/>
</dbReference>
<keyword evidence="3" id="KW-1185">Reference proteome</keyword>
<feature type="non-terminal residue" evidence="2">
    <location>
        <position position="1"/>
    </location>
</feature>
<dbReference type="InterPro" id="IPR013783">
    <property type="entry name" value="Ig-like_fold"/>
</dbReference>
<dbReference type="SUPFAM" id="SSF49313">
    <property type="entry name" value="Cadherin-like"/>
    <property type="match status" value="2"/>
</dbReference>
<gene>
    <name evidence="2" type="ORF">ACFSUS_21005</name>
</gene>
<sequence length="461" mass="47021">QSATVGQSFSYVIPANTFTDAQTPNSLSLTVSGLPQGLSFVAPATLSGVPSVSGVSSVTVTATDAGSLSVSTSFGLSVSPASSVTTTAPFAITGVSTISCTSVGNQINLSFTPRYAGLSGQPISFSVVNELAPTTAAGPYTLRLYTDNPVITLKATQTGTPGEVSFAYNWLAVCQSGGPGNTAPTVANAVPPQSATVGQSFSYVIPANTFTDAQTPNSLSLTVSGLPQGLSFVAPATLSGVPSVSGVSSVTVTATDAGSLSVSTSFGLSVSPMPVASSGFSILGVTTVSCEVIGADQRRLTFTPQYGGVTGAPISFSVVNEKLPTTDPGPYTLNLYTDNPAINLSAQQGSTVATYRYNWLVGCQGGARLGSVEPGSELVVRVLGNPIQNHQVKLEVRGAEGKPLRLQLTDQTGRTVNEGLVEQAGAIERQTLNLGNEPAGMLLLRVSTPTQSQTVKVLNTR</sequence>
<dbReference type="Pfam" id="PF05345">
    <property type="entry name" value="He_PIG"/>
    <property type="match status" value="2"/>
</dbReference>
<feature type="domain" description="Dystroglycan-type cadherin-like" evidence="1">
    <location>
        <begin position="185"/>
        <end position="277"/>
    </location>
</feature>
<feature type="domain" description="Dystroglycan-type cadherin-like" evidence="1">
    <location>
        <begin position="1"/>
        <end position="85"/>
    </location>
</feature>
<organism evidence="2 3">
    <name type="scientific">Spirosoma soli</name>
    <dbReference type="NCBI Taxonomy" id="1770529"/>
    <lineage>
        <taxon>Bacteria</taxon>
        <taxon>Pseudomonadati</taxon>
        <taxon>Bacteroidota</taxon>
        <taxon>Cytophagia</taxon>
        <taxon>Cytophagales</taxon>
        <taxon>Cytophagaceae</taxon>
        <taxon>Spirosoma</taxon>
    </lineage>
</organism>
<evidence type="ECO:0000313" key="2">
    <source>
        <dbReference type="EMBL" id="MFD2573134.1"/>
    </source>
</evidence>
<dbReference type="Gene3D" id="2.60.40.10">
    <property type="entry name" value="Immunoglobulins"/>
    <property type="match status" value="2"/>
</dbReference>
<dbReference type="SMART" id="SM00736">
    <property type="entry name" value="CADG"/>
    <property type="match status" value="2"/>
</dbReference>
<evidence type="ECO:0000259" key="1">
    <source>
        <dbReference type="SMART" id="SM00736"/>
    </source>
</evidence>
<protein>
    <submittedName>
        <fullName evidence="2">Ig domain-containing protein</fullName>
    </submittedName>
</protein>
<name>A0ABW5MA94_9BACT</name>
<dbReference type="EMBL" id="JBHULN010000015">
    <property type="protein sequence ID" value="MFD2573134.1"/>
    <property type="molecule type" value="Genomic_DNA"/>
</dbReference>
<dbReference type="InterPro" id="IPR015919">
    <property type="entry name" value="Cadherin-like_sf"/>
</dbReference>
<proteinExistence type="predicted"/>
<dbReference type="InterPro" id="IPR006644">
    <property type="entry name" value="Cadg"/>
</dbReference>
<evidence type="ECO:0000313" key="3">
    <source>
        <dbReference type="Proteomes" id="UP001597469"/>
    </source>
</evidence>
<reference evidence="3" key="1">
    <citation type="journal article" date="2019" name="Int. J. Syst. Evol. Microbiol.">
        <title>The Global Catalogue of Microorganisms (GCM) 10K type strain sequencing project: providing services to taxonomists for standard genome sequencing and annotation.</title>
        <authorList>
            <consortium name="The Broad Institute Genomics Platform"/>
            <consortium name="The Broad Institute Genome Sequencing Center for Infectious Disease"/>
            <person name="Wu L."/>
            <person name="Ma J."/>
        </authorList>
    </citation>
    <scope>NUCLEOTIDE SEQUENCE [LARGE SCALE GENOMIC DNA]</scope>
    <source>
        <strain evidence="3">KCTC 42805</strain>
    </source>
</reference>
<dbReference type="Proteomes" id="UP001597469">
    <property type="component" value="Unassembled WGS sequence"/>
</dbReference>
<comment type="caution">
    <text evidence="2">The sequence shown here is derived from an EMBL/GenBank/DDBJ whole genome shotgun (WGS) entry which is preliminary data.</text>
</comment>
<accession>A0ABW5MA94</accession>